<dbReference type="OrthoDB" id="417891at2759"/>
<dbReference type="SUPFAM" id="SSF51735">
    <property type="entry name" value="NAD(P)-binding Rossmann-fold domains"/>
    <property type="match status" value="1"/>
</dbReference>
<dbReference type="PANTHER" id="PTHR43477:SF1">
    <property type="entry name" value="DIHYDROANTICAPSIN 7-DEHYDROGENASE"/>
    <property type="match status" value="1"/>
</dbReference>
<organism evidence="3 4">
    <name type="scientific">Chrysochromulina tobinii</name>
    <dbReference type="NCBI Taxonomy" id="1460289"/>
    <lineage>
        <taxon>Eukaryota</taxon>
        <taxon>Haptista</taxon>
        <taxon>Haptophyta</taxon>
        <taxon>Prymnesiophyceae</taxon>
        <taxon>Prymnesiales</taxon>
        <taxon>Chrysochromulinaceae</taxon>
        <taxon>Chrysochromulina</taxon>
    </lineage>
</organism>
<dbReference type="PRINTS" id="PR00080">
    <property type="entry name" value="SDRFAMILY"/>
</dbReference>
<reference evidence="4" key="1">
    <citation type="journal article" date="2015" name="PLoS Genet.">
        <title>Genome Sequence and Transcriptome Analyses of Chrysochromulina tobin: Metabolic Tools for Enhanced Algal Fitness in the Prominent Order Prymnesiales (Haptophyceae).</title>
        <authorList>
            <person name="Hovde B.T."/>
            <person name="Deodato C.R."/>
            <person name="Hunsperger H.M."/>
            <person name="Ryken S.A."/>
            <person name="Yost W."/>
            <person name="Jha R.K."/>
            <person name="Patterson J."/>
            <person name="Monnat R.J. Jr."/>
            <person name="Barlow S.B."/>
            <person name="Starkenburg S.R."/>
            <person name="Cattolico R.A."/>
        </authorList>
    </citation>
    <scope>NUCLEOTIDE SEQUENCE</scope>
    <source>
        <strain evidence="4">CCMP291</strain>
    </source>
</reference>
<dbReference type="InterPro" id="IPR020904">
    <property type="entry name" value="Sc_DH/Rdtase_CS"/>
</dbReference>
<protein>
    <submittedName>
        <fullName evidence="3">Short-chain dehydrogenase reductase sdr</fullName>
    </submittedName>
</protein>
<dbReference type="AlphaFoldDB" id="A0A0M0J4U5"/>
<dbReference type="InterPro" id="IPR002347">
    <property type="entry name" value="SDR_fam"/>
</dbReference>
<evidence type="ECO:0000313" key="3">
    <source>
        <dbReference type="EMBL" id="KOO21475.1"/>
    </source>
</evidence>
<dbReference type="PANTHER" id="PTHR43477">
    <property type="entry name" value="DIHYDROANTICAPSIN 7-DEHYDROGENASE"/>
    <property type="match status" value="1"/>
</dbReference>
<dbReference type="PROSITE" id="PS00061">
    <property type="entry name" value="ADH_SHORT"/>
    <property type="match status" value="1"/>
</dbReference>
<evidence type="ECO:0000256" key="2">
    <source>
        <dbReference type="ARBA" id="ARBA00023002"/>
    </source>
</evidence>
<dbReference type="Proteomes" id="UP000037460">
    <property type="component" value="Unassembled WGS sequence"/>
</dbReference>
<comment type="similarity">
    <text evidence="1">Belongs to the short-chain dehydrogenases/reductases (SDR) family.</text>
</comment>
<dbReference type="Gene3D" id="3.40.50.720">
    <property type="entry name" value="NAD(P)-binding Rossmann-like Domain"/>
    <property type="match status" value="1"/>
</dbReference>
<dbReference type="PRINTS" id="PR00081">
    <property type="entry name" value="GDHRDH"/>
</dbReference>
<gene>
    <name evidence="3" type="ORF">Ctob_002427</name>
</gene>
<name>A0A0M0J4U5_9EUKA</name>
<dbReference type="Pfam" id="PF13561">
    <property type="entry name" value="adh_short_C2"/>
    <property type="match status" value="1"/>
</dbReference>
<dbReference type="CDD" id="cd05233">
    <property type="entry name" value="SDR_c"/>
    <property type="match status" value="1"/>
</dbReference>
<dbReference type="EMBL" id="JWZX01003360">
    <property type="protein sequence ID" value="KOO21475.1"/>
    <property type="molecule type" value="Genomic_DNA"/>
</dbReference>
<evidence type="ECO:0000313" key="4">
    <source>
        <dbReference type="Proteomes" id="UP000037460"/>
    </source>
</evidence>
<proteinExistence type="inferred from homology"/>
<sequence>MPFDLTGKSAVVTGAGSGIGLEVAKALSKAGAQVHILDLTLDISQKAVDGINATRPKQMCVAHACDVTDEKSVEATFDLVCSKAARIDILINNAGIGAVGTVEQATKDEMDKVYKVNVLGVFYCLKYGVKKMLADGKGGSIVNLASIASLIGLADRFAYSASKGAVLTMTRSVAIDYVKKGIRCNCVCPGRVHTPFVDAYLKKNYPGKEKEVFNTLAAWHPMGRMGKPEEVAALILYLCSDEAGFVTGAAYPIDGGRSSL</sequence>
<dbReference type="InterPro" id="IPR036291">
    <property type="entry name" value="NAD(P)-bd_dom_sf"/>
</dbReference>
<dbReference type="NCBIfam" id="NF005559">
    <property type="entry name" value="PRK07231.1"/>
    <property type="match status" value="1"/>
</dbReference>
<comment type="caution">
    <text evidence="3">The sequence shown here is derived from an EMBL/GenBank/DDBJ whole genome shotgun (WGS) entry which is preliminary data.</text>
</comment>
<evidence type="ECO:0000256" key="1">
    <source>
        <dbReference type="ARBA" id="ARBA00006484"/>
    </source>
</evidence>
<dbReference type="GO" id="GO:0016491">
    <property type="term" value="F:oxidoreductase activity"/>
    <property type="evidence" value="ECO:0007669"/>
    <property type="project" value="UniProtKB-KW"/>
</dbReference>
<keyword evidence="2" id="KW-0560">Oxidoreductase</keyword>
<accession>A0A0M0J4U5</accession>
<keyword evidence="4" id="KW-1185">Reference proteome</keyword>
<dbReference type="InterPro" id="IPR051122">
    <property type="entry name" value="SDR_DHRS6-like"/>
</dbReference>
<dbReference type="FunFam" id="3.40.50.720:FF:000084">
    <property type="entry name" value="Short-chain dehydrogenase reductase"/>
    <property type="match status" value="1"/>
</dbReference>